<dbReference type="PROSITE" id="PS51379">
    <property type="entry name" value="4FE4S_FER_2"/>
    <property type="match status" value="1"/>
</dbReference>
<keyword evidence="3" id="KW-0411">Iron-sulfur</keyword>
<dbReference type="Pfam" id="PF12838">
    <property type="entry name" value="Fer4_7"/>
    <property type="match status" value="1"/>
</dbReference>
<evidence type="ECO:0000313" key="5">
    <source>
        <dbReference type="EMBL" id="GAA1382219.1"/>
    </source>
</evidence>
<evidence type="ECO:0000256" key="2">
    <source>
        <dbReference type="ARBA" id="ARBA00023004"/>
    </source>
</evidence>
<dbReference type="Gene3D" id="3.30.70.20">
    <property type="match status" value="1"/>
</dbReference>
<keyword evidence="2" id="KW-0408">Iron</keyword>
<protein>
    <recommendedName>
        <fullName evidence="4">4Fe-4S ferredoxin-type domain-containing protein</fullName>
    </recommendedName>
</protein>
<dbReference type="SUPFAM" id="SSF54862">
    <property type="entry name" value="4Fe-4S ferredoxins"/>
    <property type="match status" value="1"/>
</dbReference>
<comment type="caution">
    <text evidence="5">The sequence shown here is derived from an EMBL/GenBank/DDBJ whole genome shotgun (WGS) entry which is preliminary data.</text>
</comment>
<dbReference type="InterPro" id="IPR017896">
    <property type="entry name" value="4Fe4S_Fe-S-bd"/>
</dbReference>
<dbReference type="RefSeq" id="WP_344018655.1">
    <property type="nucleotide sequence ID" value="NZ_BAAAJK010000004.1"/>
</dbReference>
<keyword evidence="6" id="KW-1185">Reference proteome</keyword>
<dbReference type="InterPro" id="IPR017900">
    <property type="entry name" value="4Fe4S_Fe_S_CS"/>
</dbReference>
<dbReference type="PROSITE" id="PS00198">
    <property type="entry name" value="4FE4S_FER_1"/>
    <property type="match status" value="1"/>
</dbReference>
<accession>A0ABP4I5K6</accession>
<evidence type="ECO:0000256" key="3">
    <source>
        <dbReference type="ARBA" id="ARBA00023014"/>
    </source>
</evidence>
<dbReference type="PANTHER" id="PTHR42827">
    <property type="entry name" value="IRON-SULFUR CLUSTER-BINDING PROTEIN-RELATED"/>
    <property type="match status" value="1"/>
</dbReference>
<organism evidence="5 6">
    <name type="scientific">Pseudonocardia kongjuensis</name>
    <dbReference type="NCBI Taxonomy" id="102227"/>
    <lineage>
        <taxon>Bacteria</taxon>
        <taxon>Bacillati</taxon>
        <taxon>Actinomycetota</taxon>
        <taxon>Actinomycetes</taxon>
        <taxon>Pseudonocardiales</taxon>
        <taxon>Pseudonocardiaceae</taxon>
        <taxon>Pseudonocardia</taxon>
    </lineage>
</organism>
<dbReference type="Proteomes" id="UP001501414">
    <property type="component" value="Unassembled WGS sequence"/>
</dbReference>
<name>A0ABP4I5K6_9PSEU</name>
<proteinExistence type="predicted"/>
<evidence type="ECO:0000256" key="1">
    <source>
        <dbReference type="ARBA" id="ARBA00022723"/>
    </source>
</evidence>
<feature type="domain" description="4Fe-4S ferredoxin-type" evidence="4">
    <location>
        <begin position="293"/>
        <end position="322"/>
    </location>
</feature>
<evidence type="ECO:0000313" key="6">
    <source>
        <dbReference type="Proteomes" id="UP001501414"/>
    </source>
</evidence>
<sequence length="447" mass="49702">MRPTIVTRRPWMPVLHRIKYRIALSGLPAWLGSDRVQAVLRQVDRIPVRPFRHRYMPRTGPRSLQIPELPEAWKGEPGVPRDRTAAEADIAAHGRPPTFFKLHHEAFALNLRQKWPMLLGHLTRLGKDVHAAIAERPDEPAVVATRRDPADLTAGLKERAAEIGFSAIGITAPDLTVTYSDQDLLPHERHVVVCVLEPSWEATQAIPGRIGENTEFATVFRLRELCLELADHLNALGYRARIDNPRVGHTVAYGVEAGLGQLGLNGQLLTPFAGSRGRLSLIFTDAPLVDDGPRDFGVPALCDECRVCVPNCPPRAIRSRRDWHHGVYKAAVKPERCFPVVTTFDGCGICQKVCPVQRYGLPAVIEEFHATGRILGKGTDELEGYWWPGDGRYYGPGQAPRPDPEMLSPEGFVMDPARTDYAPEVKAQGQDYYRRRAVGTVEDDDAG</sequence>
<reference evidence="6" key="1">
    <citation type="journal article" date="2019" name="Int. J. Syst. Evol. Microbiol.">
        <title>The Global Catalogue of Microorganisms (GCM) 10K type strain sequencing project: providing services to taxonomists for standard genome sequencing and annotation.</title>
        <authorList>
            <consortium name="The Broad Institute Genomics Platform"/>
            <consortium name="The Broad Institute Genome Sequencing Center for Infectious Disease"/>
            <person name="Wu L."/>
            <person name="Ma J."/>
        </authorList>
    </citation>
    <scope>NUCLEOTIDE SEQUENCE [LARGE SCALE GENOMIC DNA]</scope>
    <source>
        <strain evidence="6">JCM 11896</strain>
    </source>
</reference>
<dbReference type="PANTHER" id="PTHR42827:SF1">
    <property type="entry name" value="IRON-SULFUR CLUSTER-BINDING PROTEIN"/>
    <property type="match status" value="1"/>
</dbReference>
<keyword evidence="1" id="KW-0479">Metal-binding</keyword>
<gene>
    <name evidence="5" type="ORF">GCM10009613_09640</name>
</gene>
<dbReference type="EMBL" id="BAAAJK010000004">
    <property type="protein sequence ID" value="GAA1382219.1"/>
    <property type="molecule type" value="Genomic_DNA"/>
</dbReference>
<evidence type="ECO:0000259" key="4">
    <source>
        <dbReference type="PROSITE" id="PS51379"/>
    </source>
</evidence>